<reference evidence="1 2" key="1">
    <citation type="submission" date="2018-05" db="EMBL/GenBank/DDBJ databases">
        <title>Description of Sphingomonas pokkalii sp nov, isolated from the rhizosphere of saline tolerant pokkali rice and its draft genome analysis.</title>
        <authorList>
            <person name="Menon R."/>
            <person name="Kumari S."/>
            <person name="Rameshkumar N."/>
        </authorList>
    </citation>
    <scope>NUCLEOTIDE SEQUENCE [LARGE SCALE GENOMIC DNA]</scope>
    <source>
        <strain evidence="1 2">L3B27</strain>
    </source>
</reference>
<dbReference type="AlphaFoldDB" id="A0A2U0SFI4"/>
<name>A0A2U0SFI4_9SPHN</name>
<protein>
    <submittedName>
        <fullName evidence="1">Uncharacterized protein</fullName>
    </submittedName>
</protein>
<dbReference type="Proteomes" id="UP000245890">
    <property type="component" value="Unassembled WGS sequence"/>
</dbReference>
<evidence type="ECO:0000313" key="2">
    <source>
        <dbReference type="Proteomes" id="UP000245890"/>
    </source>
</evidence>
<proteinExistence type="predicted"/>
<comment type="caution">
    <text evidence="1">The sequence shown here is derived from an EMBL/GenBank/DDBJ whole genome shotgun (WGS) entry which is preliminary data.</text>
</comment>
<organism evidence="1 2">
    <name type="scientific">Sphingomonas pokkalii</name>
    <dbReference type="NCBI Taxonomy" id="2175090"/>
    <lineage>
        <taxon>Bacteria</taxon>
        <taxon>Pseudomonadati</taxon>
        <taxon>Pseudomonadota</taxon>
        <taxon>Alphaproteobacteria</taxon>
        <taxon>Sphingomonadales</taxon>
        <taxon>Sphingomonadaceae</taxon>
        <taxon>Sphingomonas</taxon>
    </lineage>
</organism>
<dbReference type="RefSeq" id="WP_116469491.1">
    <property type="nucleotide sequence ID" value="NZ_QENQ01000001.1"/>
</dbReference>
<evidence type="ECO:0000313" key="1">
    <source>
        <dbReference type="EMBL" id="PVX30074.1"/>
    </source>
</evidence>
<keyword evidence="2" id="KW-1185">Reference proteome</keyword>
<accession>A0A2U0SFI4</accession>
<sequence length="396" mass="41819">MIRTRTDRAAATAGAQSALDPVRTLFSVRFRHDYYNATDDRCRDLVAVPTDDCAALMAQIGIFQVHQDAGFSIVIPQSRVGALVNAIVQGYCASGPGQGFWTRLRFLLVSTNENFVGITDWPIDTSPTRQALFTDNLAVHAQPDGLSLGDHGLGAAALLPVTGGTISLPAGPVGTVTALDLSGAPVASVQRSATVPVILSLAGLPNDRYTIIGTPPEAYTGPAQLAYVPPASLATGMIDLLLTQPTADTGDPAAFPVPMPPAPPPPDYAQHPVPITPVALIAQFRARKTFWRYFVVPHAARGAFTDTLAITGQDVAFGKSKTVLPNGDAAILFSAETPLAMRQRSPHRFRLSGERHSPDGGQADISVDPLPCAATSPVWPVTEQPLAGTSEIYVYI</sequence>
<dbReference type="OrthoDB" id="7548514at2"/>
<dbReference type="EMBL" id="QENQ01000001">
    <property type="protein sequence ID" value="PVX30074.1"/>
    <property type="molecule type" value="Genomic_DNA"/>
</dbReference>
<gene>
    <name evidence="1" type="ORF">DD559_12655</name>
</gene>